<dbReference type="InterPro" id="IPR007197">
    <property type="entry name" value="rSAM"/>
</dbReference>
<accession>A0A1G2P0Y9</accession>
<dbReference type="EMBL" id="MHSH01000015">
    <property type="protein sequence ID" value="OHA41943.1"/>
    <property type="molecule type" value="Genomic_DNA"/>
</dbReference>
<dbReference type="SFLD" id="SFLDG01386">
    <property type="entry name" value="main_SPASM_domain-containing"/>
    <property type="match status" value="1"/>
</dbReference>
<dbReference type="SUPFAM" id="SSF102114">
    <property type="entry name" value="Radical SAM enzymes"/>
    <property type="match status" value="1"/>
</dbReference>
<dbReference type="PANTHER" id="PTHR43273:SF3">
    <property type="entry name" value="ANAEROBIC SULFATASE-MATURATING ENZYME HOMOLOG ASLB-RELATED"/>
    <property type="match status" value="1"/>
</dbReference>
<gene>
    <name evidence="9" type="ORF">A3H68_02445</name>
</gene>
<evidence type="ECO:0000256" key="2">
    <source>
        <dbReference type="ARBA" id="ARBA00022485"/>
    </source>
</evidence>
<keyword evidence="2" id="KW-0004">4Fe-4S</keyword>
<feature type="domain" description="Radical SAM core" evidence="8">
    <location>
        <begin position="8"/>
        <end position="248"/>
    </location>
</feature>
<evidence type="ECO:0000313" key="9">
    <source>
        <dbReference type="EMBL" id="OHA41943.1"/>
    </source>
</evidence>
<dbReference type="Gene3D" id="3.20.20.70">
    <property type="entry name" value="Aldolase class I"/>
    <property type="match status" value="1"/>
</dbReference>
<dbReference type="Pfam" id="PF04055">
    <property type="entry name" value="Radical_SAM"/>
    <property type="match status" value="1"/>
</dbReference>
<dbReference type="SFLD" id="SFLDG01067">
    <property type="entry name" value="SPASM/twitch_domain_containing"/>
    <property type="match status" value="1"/>
</dbReference>
<dbReference type="InterPro" id="IPR023867">
    <property type="entry name" value="Sulphatase_maturase_rSAM"/>
</dbReference>
<evidence type="ECO:0000256" key="1">
    <source>
        <dbReference type="ARBA" id="ARBA00001966"/>
    </source>
</evidence>
<evidence type="ECO:0000256" key="3">
    <source>
        <dbReference type="ARBA" id="ARBA00022691"/>
    </source>
</evidence>
<organism evidence="9 10">
    <name type="scientific">Candidatus Taylorbacteria bacterium RIFCSPLOWO2_02_FULL_46_40</name>
    <dbReference type="NCBI Taxonomy" id="1802329"/>
    <lineage>
        <taxon>Bacteria</taxon>
        <taxon>Candidatus Tayloriibacteriota</taxon>
    </lineage>
</organism>
<evidence type="ECO:0000313" key="10">
    <source>
        <dbReference type="Proteomes" id="UP000176429"/>
    </source>
</evidence>
<keyword evidence="5" id="KW-0408">Iron</keyword>
<dbReference type="CDD" id="cd01335">
    <property type="entry name" value="Radical_SAM"/>
    <property type="match status" value="1"/>
</dbReference>
<dbReference type="SFLD" id="SFLDG01384">
    <property type="entry name" value="thioether_bond_formation_requi"/>
    <property type="match status" value="1"/>
</dbReference>
<dbReference type="SFLD" id="SFLDS00029">
    <property type="entry name" value="Radical_SAM"/>
    <property type="match status" value="1"/>
</dbReference>
<comment type="cofactor">
    <cofactor evidence="1">
        <name>[4Fe-4S] cluster</name>
        <dbReference type="ChEBI" id="CHEBI:49883"/>
    </cofactor>
</comment>
<dbReference type="PANTHER" id="PTHR43273">
    <property type="entry name" value="ANAEROBIC SULFATASE-MATURATING ENZYME HOMOLOG ASLB-RELATED"/>
    <property type="match status" value="1"/>
</dbReference>
<sequence length="376" mass="41035">MKKNTEGSVCKSSLFLIVTERCNLDCTYCTFKKDKRESERIPVMTPDIVESGIKVWLGMESLRKNIASRLSVIFYGGEPLLNPAGIFAGLEFIRTLEDTGRLEGKVLEKRIITNGTLVEGTPREVLRQFKEMRVGVTVSLDGPRWVHDAYRKSQDEKGSFGRIIKGLTILKEAGIEVGLSVTLTPLSIMTISETVALAEKFDVKGIGVNPLIGQGMRILQDIPLEKYVKQAAQASVTCFHKAREVGIREDRVSDKRDALSGLGSCVDCLVPYGGQLAVWPDGTVGVCQALKEISIGNVGNDPPVMSRKREEIATIWAGNLPMFRGECSECGSRAICGGGCAFSALTIDGSLSARDNVLCEYTKKIHQLIVSENAIS</sequence>
<dbReference type="Proteomes" id="UP000176429">
    <property type="component" value="Unassembled WGS sequence"/>
</dbReference>
<dbReference type="GO" id="GO:0046872">
    <property type="term" value="F:metal ion binding"/>
    <property type="evidence" value="ECO:0007669"/>
    <property type="project" value="UniProtKB-KW"/>
</dbReference>
<evidence type="ECO:0000256" key="6">
    <source>
        <dbReference type="ARBA" id="ARBA00023014"/>
    </source>
</evidence>
<dbReference type="AlphaFoldDB" id="A0A1G2P0Y9"/>
<comment type="similarity">
    <text evidence="7">Belongs to the radical SAM superfamily. Anaerobic sulfatase-maturating enzyme family.</text>
</comment>
<dbReference type="SMART" id="SM00729">
    <property type="entry name" value="Elp3"/>
    <property type="match status" value="1"/>
</dbReference>
<dbReference type="InterPro" id="IPR013785">
    <property type="entry name" value="Aldolase_TIM"/>
</dbReference>
<keyword evidence="3" id="KW-0949">S-adenosyl-L-methionine</keyword>
<dbReference type="GO" id="GO:0016491">
    <property type="term" value="F:oxidoreductase activity"/>
    <property type="evidence" value="ECO:0007669"/>
    <property type="project" value="InterPro"/>
</dbReference>
<keyword evidence="4" id="KW-0479">Metal-binding</keyword>
<dbReference type="PROSITE" id="PS01305">
    <property type="entry name" value="MOAA_NIFB_PQQE"/>
    <property type="match status" value="1"/>
</dbReference>
<dbReference type="InterPro" id="IPR058240">
    <property type="entry name" value="rSAM_sf"/>
</dbReference>
<reference evidence="9 10" key="1">
    <citation type="journal article" date="2016" name="Nat. Commun.">
        <title>Thousands of microbial genomes shed light on interconnected biogeochemical processes in an aquifer system.</title>
        <authorList>
            <person name="Anantharaman K."/>
            <person name="Brown C.T."/>
            <person name="Hug L.A."/>
            <person name="Sharon I."/>
            <person name="Castelle C.J."/>
            <person name="Probst A.J."/>
            <person name="Thomas B.C."/>
            <person name="Singh A."/>
            <person name="Wilkins M.J."/>
            <person name="Karaoz U."/>
            <person name="Brodie E.L."/>
            <person name="Williams K.H."/>
            <person name="Hubbard S.S."/>
            <person name="Banfield J.F."/>
        </authorList>
    </citation>
    <scope>NUCLEOTIDE SEQUENCE [LARGE SCALE GENOMIC DNA]</scope>
</reference>
<dbReference type="InterPro" id="IPR006638">
    <property type="entry name" value="Elp3/MiaA/NifB-like_rSAM"/>
</dbReference>
<dbReference type="GO" id="GO:0032324">
    <property type="term" value="P:molybdopterin cofactor biosynthetic process"/>
    <property type="evidence" value="ECO:0007669"/>
    <property type="project" value="UniProtKB-ARBA"/>
</dbReference>
<evidence type="ECO:0000256" key="7">
    <source>
        <dbReference type="ARBA" id="ARBA00023601"/>
    </source>
</evidence>
<evidence type="ECO:0000259" key="8">
    <source>
        <dbReference type="PROSITE" id="PS51918"/>
    </source>
</evidence>
<keyword evidence="6" id="KW-0411">Iron-sulfur</keyword>
<name>A0A1G2P0Y9_9BACT</name>
<proteinExistence type="inferred from homology"/>
<dbReference type="GO" id="GO:0051539">
    <property type="term" value="F:4 iron, 4 sulfur cluster binding"/>
    <property type="evidence" value="ECO:0007669"/>
    <property type="project" value="UniProtKB-KW"/>
</dbReference>
<dbReference type="InterPro" id="IPR000385">
    <property type="entry name" value="MoaA_NifB_PqqE_Fe-S-bd_CS"/>
</dbReference>
<protein>
    <recommendedName>
        <fullName evidence="8">Radical SAM core domain-containing protein</fullName>
    </recommendedName>
</protein>
<dbReference type="NCBIfam" id="TIGR04085">
    <property type="entry name" value="rSAM_more_4Fe4S"/>
    <property type="match status" value="1"/>
</dbReference>
<comment type="caution">
    <text evidence="9">The sequence shown here is derived from an EMBL/GenBank/DDBJ whole genome shotgun (WGS) entry which is preliminary data.</text>
</comment>
<evidence type="ECO:0000256" key="4">
    <source>
        <dbReference type="ARBA" id="ARBA00022723"/>
    </source>
</evidence>
<evidence type="ECO:0000256" key="5">
    <source>
        <dbReference type="ARBA" id="ARBA00023004"/>
    </source>
</evidence>
<dbReference type="PROSITE" id="PS51918">
    <property type="entry name" value="RADICAL_SAM"/>
    <property type="match status" value="1"/>
</dbReference>
<dbReference type="InterPro" id="IPR023885">
    <property type="entry name" value="4Fe4S-binding_SPASM_dom"/>
</dbReference>